<gene>
    <name evidence="5" type="ORF">Cvel_6498</name>
</gene>
<evidence type="ECO:0000256" key="3">
    <source>
        <dbReference type="SAM" id="MobiDB-lite"/>
    </source>
</evidence>
<keyword evidence="1" id="KW-0862">Zinc</keyword>
<feature type="compositionally biased region" description="Low complexity" evidence="3">
    <location>
        <begin position="33"/>
        <end position="49"/>
    </location>
</feature>
<feature type="coiled-coil region" evidence="2">
    <location>
        <begin position="110"/>
        <end position="144"/>
    </location>
</feature>
<dbReference type="AlphaFoldDB" id="A0A0G4HEE1"/>
<evidence type="ECO:0000256" key="2">
    <source>
        <dbReference type="SAM" id="Coils"/>
    </source>
</evidence>
<dbReference type="GO" id="GO:0003676">
    <property type="term" value="F:nucleic acid binding"/>
    <property type="evidence" value="ECO:0007669"/>
    <property type="project" value="InterPro"/>
</dbReference>
<reference evidence="5" key="1">
    <citation type="submission" date="2014-11" db="EMBL/GenBank/DDBJ databases">
        <authorList>
            <person name="Otto D Thomas"/>
            <person name="Naeem Raeece"/>
        </authorList>
    </citation>
    <scope>NUCLEOTIDE SEQUENCE</scope>
</reference>
<dbReference type="VEuPathDB" id="CryptoDB:Cvel_6498"/>
<feature type="domain" description="CCHC-type" evidence="4">
    <location>
        <begin position="164"/>
        <end position="179"/>
    </location>
</feature>
<keyword evidence="1" id="KW-0863">Zinc-finger</keyword>
<evidence type="ECO:0000256" key="1">
    <source>
        <dbReference type="PROSITE-ProRule" id="PRU00047"/>
    </source>
</evidence>
<keyword evidence="2" id="KW-0175">Coiled coil</keyword>
<dbReference type="EMBL" id="CDMZ01002418">
    <property type="protein sequence ID" value="CEM42263.1"/>
    <property type="molecule type" value="Genomic_DNA"/>
</dbReference>
<protein>
    <recommendedName>
        <fullName evidence="4">CCHC-type domain-containing protein</fullName>
    </recommendedName>
</protein>
<evidence type="ECO:0000259" key="4">
    <source>
        <dbReference type="PROSITE" id="PS50158"/>
    </source>
</evidence>
<keyword evidence="1" id="KW-0479">Metal-binding</keyword>
<feature type="region of interest" description="Disordered" evidence="3">
    <location>
        <begin position="33"/>
        <end position="59"/>
    </location>
</feature>
<dbReference type="PROSITE" id="PS50158">
    <property type="entry name" value="ZF_CCHC"/>
    <property type="match status" value="1"/>
</dbReference>
<organism evidence="5">
    <name type="scientific">Chromera velia CCMP2878</name>
    <dbReference type="NCBI Taxonomy" id="1169474"/>
    <lineage>
        <taxon>Eukaryota</taxon>
        <taxon>Sar</taxon>
        <taxon>Alveolata</taxon>
        <taxon>Colpodellida</taxon>
        <taxon>Chromeraceae</taxon>
        <taxon>Chromera</taxon>
    </lineage>
</organism>
<proteinExistence type="predicted"/>
<name>A0A0G4HEE1_9ALVE</name>
<evidence type="ECO:0000313" key="5">
    <source>
        <dbReference type="EMBL" id="CEM42263.1"/>
    </source>
</evidence>
<accession>A0A0G4HEE1</accession>
<dbReference type="InterPro" id="IPR001878">
    <property type="entry name" value="Znf_CCHC"/>
</dbReference>
<sequence>MDAGNGLIRAIQQIRALFTSQKRLIELMQFSSDDTASSSSSSSSSSSTDNPRAKEAKKAKDVQTNAVVAAVLKTTVAIMARELKRVSINLQTHKFSDVGNAINWNSLLFIVKLKQDAMTMHRQLKDLTKEVDKLKDIVAALKTRSKDREGYDCDGFAIPKPISCYDCNTLGHLSPNCPNACKVCQ</sequence>
<dbReference type="PhylomeDB" id="A0A0G4HEE1"/>
<dbReference type="GO" id="GO:0008270">
    <property type="term" value="F:zinc ion binding"/>
    <property type="evidence" value="ECO:0007669"/>
    <property type="project" value="UniProtKB-KW"/>
</dbReference>